<dbReference type="InterPro" id="IPR000399">
    <property type="entry name" value="TPP-bd_CS"/>
</dbReference>
<evidence type="ECO:0000313" key="5">
    <source>
        <dbReference type="EMBL" id="EKM31622.1"/>
    </source>
</evidence>
<evidence type="ECO:0000256" key="1">
    <source>
        <dbReference type="ARBA" id="ARBA00001964"/>
    </source>
</evidence>
<proteinExistence type="inferred from homology"/>
<organism evidence="5 6">
    <name type="scientific">Vibrio harveyi</name>
    <name type="common">Beneckea harveyi</name>
    <dbReference type="NCBI Taxonomy" id="669"/>
    <lineage>
        <taxon>Bacteria</taxon>
        <taxon>Pseudomonadati</taxon>
        <taxon>Pseudomonadota</taxon>
        <taxon>Gammaproteobacteria</taxon>
        <taxon>Vibrionales</taxon>
        <taxon>Vibrionaceae</taxon>
        <taxon>Vibrio</taxon>
    </lineage>
</organism>
<dbReference type="GO" id="GO:0050660">
    <property type="term" value="F:flavin adenine dinucleotide binding"/>
    <property type="evidence" value="ECO:0007669"/>
    <property type="project" value="TreeGrafter"/>
</dbReference>
<dbReference type="Pfam" id="PF02775">
    <property type="entry name" value="TPP_enzyme_C"/>
    <property type="match status" value="1"/>
</dbReference>
<dbReference type="SUPFAM" id="SSF52467">
    <property type="entry name" value="DHS-like NAD/FAD-binding domain"/>
    <property type="match status" value="1"/>
</dbReference>
<reference evidence="5 6" key="1">
    <citation type="submission" date="2012-10" db="EMBL/GenBank/DDBJ databases">
        <title>Genome sequence of Vibrio Cholerae HENC-02.</title>
        <authorList>
            <person name="Eppinger M."/>
            <person name="Hasan N.A."/>
            <person name="Sengamalay N."/>
            <person name="Hine E."/>
            <person name="Su Q."/>
            <person name="Daugherty S.C."/>
            <person name="Young S."/>
            <person name="Sadzewicz L."/>
            <person name="Tallon L."/>
            <person name="Cebula T.A."/>
            <person name="Ravel J."/>
            <person name="Colwell R.R."/>
        </authorList>
    </citation>
    <scope>NUCLEOTIDE SEQUENCE [LARGE SCALE GENOMIC DNA]</scope>
    <source>
        <strain evidence="5 6">HENC-02</strain>
    </source>
</reference>
<dbReference type="SUPFAM" id="SSF52518">
    <property type="entry name" value="Thiamin diphosphate-binding fold (THDP-binding)"/>
    <property type="match status" value="1"/>
</dbReference>
<dbReference type="Gene3D" id="3.40.50.970">
    <property type="match status" value="1"/>
</dbReference>
<evidence type="ECO:0000256" key="3">
    <source>
        <dbReference type="ARBA" id="ARBA00023052"/>
    </source>
</evidence>
<feature type="domain" description="Thiamine pyrophosphate enzyme TPP-binding" evidence="4">
    <location>
        <begin position="89"/>
        <end position="238"/>
    </location>
</feature>
<keyword evidence="5" id="KW-0808">Transferase</keyword>
<comment type="caution">
    <text evidence="5">The sequence shown here is derived from an EMBL/GenBank/DDBJ whole genome shotgun (WGS) entry which is preliminary data.</text>
</comment>
<dbReference type="GO" id="GO:0030976">
    <property type="term" value="F:thiamine pyrophosphate binding"/>
    <property type="evidence" value="ECO:0007669"/>
    <property type="project" value="InterPro"/>
</dbReference>
<dbReference type="PANTHER" id="PTHR18968">
    <property type="entry name" value="THIAMINE PYROPHOSPHATE ENZYMES"/>
    <property type="match status" value="1"/>
</dbReference>
<dbReference type="EMBL" id="AJSR01001108">
    <property type="protein sequence ID" value="EKM31622.1"/>
    <property type="molecule type" value="Genomic_DNA"/>
</dbReference>
<evidence type="ECO:0000259" key="4">
    <source>
        <dbReference type="Pfam" id="PF02775"/>
    </source>
</evidence>
<dbReference type="Gene3D" id="3.40.50.1220">
    <property type="entry name" value="TPP-binding domain"/>
    <property type="match status" value="1"/>
</dbReference>
<dbReference type="GO" id="GO:0009099">
    <property type="term" value="P:L-valine biosynthetic process"/>
    <property type="evidence" value="ECO:0007669"/>
    <property type="project" value="TreeGrafter"/>
</dbReference>
<dbReference type="InterPro" id="IPR039368">
    <property type="entry name" value="AHAS_TPP"/>
</dbReference>
<dbReference type="InterPro" id="IPR011766">
    <property type="entry name" value="TPP_enzyme_TPP-bd"/>
</dbReference>
<keyword evidence="3" id="KW-0786">Thiamine pyrophosphate</keyword>
<dbReference type="PROSITE" id="PS00187">
    <property type="entry name" value="TPP_ENZYMES"/>
    <property type="match status" value="1"/>
</dbReference>
<gene>
    <name evidence="5" type="ORF">VCHENC02_2756B</name>
</gene>
<dbReference type="Proteomes" id="UP000008367">
    <property type="component" value="Unassembled WGS sequence"/>
</dbReference>
<accession>A0A454CZ00</accession>
<dbReference type="EC" id="2.2.1.6" evidence="5"/>
<sequence length="267" mass="29997">DPSSISKNVKVDLPIVGSAEKVLATMVGLLNEQGNNNDQEAIGQWWEDIQVWRDRNCLAYETSPERIKPQQVIETLHKLTKGDAYVASDVGQHQMFAALYYPFNKPRRWINSGGLGTMGFGLPAGMGVKFAMPEEEVVVVTGDGSIQMNIQELSTAMQYDIPVKIINLNNRFLGMVKQWQDIIYQGRHSNSYMSSVPDFAAIAEAYGHVGIRIETPDQLEAGLQKALDMKDRLVFVDINVDETEHVYPMQIKGEGMDKMWLSKTERT</sequence>
<dbReference type="FunFam" id="3.40.50.970:FF:000016">
    <property type="entry name" value="Acetolactate synthase"/>
    <property type="match status" value="1"/>
</dbReference>
<dbReference type="CDD" id="cd02015">
    <property type="entry name" value="TPP_AHAS"/>
    <property type="match status" value="1"/>
</dbReference>
<dbReference type="InterPro" id="IPR045229">
    <property type="entry name" value="TPP_enz"/>
</dbReference>
<dbReference type="GO" id="GO:0005948">
    <property type="term" value="C:acetolactate synthase complex"/>
    <property type="evidence" value="ECO:0007669"/>
    <property type="project" value="TreeGrafter"/>
</dbReference>
<dbReference type="GO" id="GO:0003984">
    <property type="term" value="F:acetolactate synthase activity"/>
    <property type="evidence" value="ECO:0007669"/>
    <property type="project" value="UniProtKB-EC"/>
</dbReference>
<dbReference type="GO" id="GO:0000287">
    <property type="term" value="F:magnesium ion binding"/>
    <property type="evidence" value="ECO:0007669"/>
    <property type="project" value="InterPro"/>
</dbReference>
<evidence type="ECO:0000256" key="2">
    <source>
        <dbReference type="ARBA" id="ARBA00007812"/>
    </source>
</evidence>
<dbReference type="InterPro" id="IPR029035">
    <property type="entry name" value="DHS-like_NAD/FAD-binding_dom"/>
</dbReference>
<evidence type="ECO:0000313" key="6">
    <source>
        <dbReference type="Proteomes" id="UP000008367"/>
    </source>
</evidence>
<comment type="similarity">
    <text evidence="2">Belongs to the TPP enzyme family.</text>
</comment>
<comment type="cofactor">
    <cofactor evidence="1">
        <name>thiamine diphosphate</name>
        <dbReference type="ChEBI" id="CHEBI:58937"/>
    </cofactor>
</comment>
<dbReference type="GO" id="GO:0009097">
    <property type="term" value="P:isoleucine biosynthetic process"/>
    <property type="evidence" value="ECO:0007669"/>
    <property type="project" value="TreeGrafter"/>
</dbReference>
<name>A0A454CZ00_VIBHA</name>
<dbReference type="InterPro" id="IPR029061">
    <property type="entry name" value="THDP-binding"/>
</dbReference>
<protein>
    <submittedName>
        <fullName evidence="5">Acetolactate synthase, large subunit, biosynthetic type</fullName>
        <ecNumber evidence="5">2.2.1.6</ecNumber>
    </submittedName>
</protein>
<dbReference type="PANTHER" id="PTHR18968:SF13">
    <property type="entry name" value="ACETOLACTATE SYNTHASE CATALYTIC SUBUNIT, MITOCHONDRIAL"/>
    <property type="match status" value="1"/>
</dbReference>
<feature type="non-terminal residue" evidence="5">
    <location>
        <position position="1"/>
    </location>
</feature>
<dbReference type="AlphaFoldDB" id="A0A454CZ00"/>